<sequence length="260" mass="29041">MLRVTDRQERATSFGSIAEDYDGFRPHPPQQAVDWLVPPHCGVAVDLGAGTGLFTRTLVDRAAAVIAVEPDARMRAVLTERSPEVRAVEGTGESIPLPDLSADAVFVSSAWHWMDPQRAVPEIGRVLRDGGRFGLIWTSRDRDVDWVRDLDLLPGEDTLEADSPDRFRRRHENVVLPDPQIFHNVARETFTFARTMSIEDVVAMVGTYSRVIIASADERAARLASARAALNERFSDAEAIEVPMKSRCWRADRIPRGVER</sequence>
<reference evidence="7" key="1">
    <citation type="journal article" date="2019" name="Int. J. Syst. Evol. Microbiol.">
        <title>The Global Catalogue of Microorganisms (GCM) 10K type strain sequencing project: providing services to taxonomists for standard genome sequencing and annotation.</title>
        <authorList>
            <consortium name="The Broad Institute Genomics Platform"/>
            <consortium name="The Broad Institute Genome Sequencing Center for Infectious Disease"/>
            <person name="Wu L."/>
            <person name="Ma J."/>
        </authorList>
    </citation>
    <scope>NUCLEOTIDE SEQUENCE [LARGE SCALE GENOMIC DNA]</scope>
    <source>
        <strain evidence="7">JCM 17782</strain>
    </source>
</reference>
<evidence type="ECO:0000313" key="7">
    <source>
        <dbReference type="Proteomes" id="UP001501417"/>
    </source>
</evidence>
<feature type="region of interest" description="Disordered" evidence="4">
    <location>
        <begin position="1"/>
        <end position="23"/>
    </location>
</feature>
<gene>
    <name evidence="6" type="ORF">GCM10023161_10460</name>
</gene>
<feature type="domain" description="Methyltransferase type 11" evidence="5">
    <location>
        <begin position="45"/>
        <end position="133"/>
    </location>
</feature>
<dbReference type="PROSITE" id="PS01131">
    <property type="entry name" value="RRNA_A_DIMETH"/>
    <property type="match status" value="1"/>
</dbReference>
<dbReference type="SUPFAM" id="SSF53335">
    <property type="entry name" value="S-adenosyl-L-methionine-dependent methyltransferases"/>
    <property type="match status" value="1"/>
</dbReference>
<dbReference type="InterPro" id="IPR051052">
    <property type="entry name" value="Diverse_substrate_MTase"/>
</dbReference>
<dbReference type="InterPro" id="IPR013216">
    <property type="entry name" value="Methyltransf_11"/>
</dbReference>
<keyword evidence="2 6" id="KW-0489">Methyltransferase</keyword>
<evidence type="ECO:0000256" key="4">
    <source>
        <dbReference type="SAM" id="MobiDB-lite"/>
    </source>
</evidence>
<dbReference type="CDD" id="cd02440">
    <property type="entry name" value="AdoMet_MTases"/>
    <property type="match status" value="1"/>
</dbReference>
<evidence type="ECO:0000313" key="6">
    <source>
        <dbReference type="EMBL" id="GAA4536052.1"/>
    </source>
</evidence>
<protein>
    <submittedName>
        <fullName evidence="6">Class I SAM-dependent methyltransferase</fullName>
    </submittedName>
</protein>
<evidence type="ECO:0000256" key="2">
    <source>
        <dbReference type="ARBA" id="ARBA00022603"/>
    </source>
</evidence>
<evidence type="ECO:0000256" key="1">
    <source>
        <dbReference type="ARBA" id="ARBA00008361"/>
    </source>
</evidence>
<dbReference type="PANTHER" id="PTHR44942:SF4">
    <property type="entry name" value="METHYLTRANSFERASE TYPE 11 DOMAIN-CONTAINING PROTEIN"/>
    <property type="match status" value="1"/>
</dbReference>
<comment type="caution">
    <text evidence="6">The sequence shown here is derived from an EMBL/GenBank/DDBJ whole genome shotgun (WGS) entry which is preliminary data.</text>
</comment>
<comment type="similarity">
    <text evidence="1">Belongs to the methyltransferase superfamily.</text>
</comment>
<accession>A0ABP8RDH1</accession>
<dbReference type="PANTHER" id="PTHR44942">
    <property type="entry name" value="METHYLTRANSF_11 DOMAIN-CONTAINING PROTEIN"/>
    <property type="match status" value="1"/>
</dbReference>
<dbReference type="EMBL" id="BAABGF010000013">
    <property type="protein sequence ID" value="GAA4536052.1"/>
    <property type="molecule type" value="Genomic_DNA"/>
</dbReference>
<dbReference type="GO" id="GO:0008168">
    <property type="term" value="F:methyltransferase activity"/>
    <property type="evidence" value="ECO:0007669"/>
    <property type="project" value="UniProtKB-KW"/>
</dbReference>
<name>A0ABP8RDH1_9MYCO</name>
<dbReference type="Gene3D" id="3.40.50.150">
    <property type="entry name" value="Vaccinia Virus protein VP39"/>
    <property type="match status" value="1"/>
</dbReference>
<dbReference type="GO" id="GO:0032259">
    <property type="term" value="P:methylation"/>
    <property type="evidence" value="ECO:0007669"/>
    <property type="project" value="UniProtKB-KW"/>
</dbReference>
<evidence type="ECO:0000256" key="3">
    <source>
        <dbReference type="ARBA" id="ARBA00022679"/>
    </source>
</evidence>
<organism evidence="6 7">
    <name type="scientific">Mycobacterium paraffinicum</name>
    <dbReference type="NCBI Taxonomy" id="53378"/>
    <lineage>
        <taxon>Bacteria</taxon>
        <taxon>Bacillati</taxon>
        <taxon>Actinomycetota</taxon>
        <taxon>Actinomycetes</taxon>
        <taxon>Mycobacteriales</taxon>
        <taxon>Mycobacteriaceae</taxon>
        <taxon>Mycobacterium</taxon>
    </lineage>
</organism>
<dbReference type="InterPro" id="IPR020596">
    <property type="entry name" value="rRNA_Ade_Mease_Trfase_CS"/>
</dbReference>
<dbReference type="Proteomes" id="UP001501417">
    <property type="component" value="Unassembled WGS sequence"/>
</dbReference>
<keyword evidence="3" id="KW-0808">Transferase</keyword>
<proteinExistence type="inferred from homology"/>
<keyword evidence="7" id="KW-1185">Reference proteome</keyword>
<feature type="compositionally biased region" description="Basic and acidic residues" evidence="4">
    <location>
        <begin position="1"/>
        <end position="10"/>
    </location>
</feature>
<dbReference type="InterPro" id="IPR029063">
    <property type="entry name" value="SAM-dependent_MTases_sf"/>
</dbReference>
<dbReference type="Pfam" id="PF08241">
    <property type="entry name" value="Methyltransf_11"/>
    <property type="match status" value="1"/>
</dbReference>
<evidence type="ECO:0000259" key="5">
    <source>
        <dbReference type="Pfam" id="PF08241"/>
    </source>
</evidence>